<dbReference type="OrthoDB" id="362883at2"/>
<dbReference type="Proteomes" id="UP000253034">
    <property type="component" value="Unassembled WGS sequence"/>
</dbReference>
<name>A0A369BHB9_9FIRM</name>
<dbReference type="AlphaFoldDB" id="A0A369BHB9"/>
<organism evidence="1 2">
    <name type="scientific">Anaerobacterium chartisolvens</name>
    <dbReference type="NCBI Taxonomy" id="1297424"/>
    <lineage>
        <taxon>Bacteria</taxon>
        <taxon>Bacillati</taxon>
        <taxon>Bacillota</taxon>
        <taxon>Clostridia</taxon>
        <taxon>Eubacteriales</taxon>
        <taxon>Oscillospiraceae</taxon>
        <taxon>Anaerobacterium</taxon>
    </lineage>
</organism>
<dbReference type="SUPFAM" id="SSF143011">
    <property type="entry name" value="RelE-like"/>
    <property type="match status" value="1"/>
</dbReference>
<evidence type="ECO:0000313" key="1">
    <source>
        <dbReference type="EMBL" id="RCX19978.1"/>
    </source>
</evidence>
<reference evidence="1 2" key="1">
    <citation type="submission" date="2018-07" db="EMBL/GenBank/DDBJ databases">
        <title>Genomic Encyclopedia of Type Strains, Phase IV (KMG-IV): sequencing the most valuable type-strain genomes for metagenomic binning, comparative biology and taxonomic classification.</title>
        <authorList>
            <person name="Goeker M."/>
        </authorList>
    </citation>
    <scope>NUCLEOTIDE SEQUENCE [LARGE SCALE GENOMIC DNA]</scope>
    <source>
        <strain evidence="1 2">DSM 27016</strain>
    </source>
</reference>
<keyword evidence="2" id="KW-1185">Reference proteome</keyword>
<comment type="caution">
    <text evidence="1">The sequence shown here is derived from an EMBL/GenBank/DDBJ whole genome shotgun (WGS) entry which is preliminary data.</text>
</comment>
<dbReference type="EMBL" id="QPJT01000002">
    <property type="protein sequence ID" value="RCX19978.1"/>
    <property type="molecule type" value="Genomic_DNA"/>
</dbReference>
<accession>A0A369BHB9</accession>
<dbReference type="Gene3D" id="3.30.2310.20">
    <property type="entry name" value="RelE-like"/>
    <property type="match status" value="1"/>
</dbReference>
<dbReference type="RefSeq" id="WP_114296108.1">
    <property type="nucleotide sequence ID" value="NZ_QPJT01000002.1"/>
</dbReference>
<protein>
    <submittedName>
        <fullName evidence="1">mRNA interferase RelE/StbE</fullName>
    </submittedName>
</protein>
<evidence type="ECO:0000313" key="2">
    <source>
        <dbReference type="Proteomes" id="UP000253034"/>
    </source>
</evidence>
<sequence>MWTVEYLREAIEDIKRLDQEQRIQVIKAVIKVSVNPLPQAEGGYGKPLGNKNGVNLTGYCKIKLLKLGLRVVYNIVRESNIMKVIIVSARADDEVYILANRRKDK</sequence>
<dbReference type="InterPro" id="IPR035093">
    <property type="entry name" value="RelE/ParE_toxin_dom_sf"/>
</dbReference>
<proteinExistence type="predicted"/>
<gene>
    <name evidence="1" type="ORF">DFR58_10247</name>
</gene>